<dbReference type="InterPro" id="IPR016187">
    <property type="entry name" value="CTDL_fold"/>
</dbReference>
<dbReference type="Pfam" id="PF00059">
    <property type="entry name" value="Lectin_C"/>
    <property type="match status" value="1"/>
</dbReference>
<name>A0A662YV95_ACIRT</name>
<dbReference type="Proteomes" id="UP000289886">
    <property type="component" value="Unassembled WGS sequence"/>
</dbReference>
<dbReference type="EMBL" id="SCEB01000252">
    <property type="protein sequence ID" value="RXN00046.1"/>
    <property type="molecule type" value="Genomic_DNA"/>
</dbReference>
<protein>
    <submittedName>
        <fullName evidence="4">IgGFc-binding protein</fullName>
    </submittedName>
</protein>
<evidence type="ECO:0000256" key="2">
    <source>
        <dbReference type="SAM" id="MobiDB-lite"/>
    </source>
</evidence>
<organism evidence="4 5">
    <name type="scientific">Acipenser ruthenus</name>
    <name type="common">Sterlet sturgeon</name>
    <dbReference type="NCBI Taxonomy" id="7906"/>
    <lineage>
        <taxon>Eukaryota</taxon>
        <taxon>Metazoa</taxon>
        <taxon>Chordata</taxon>
        <taxon>Craniata</taxon>
        <taxon>Vertebrata</taxon>
        <taxon>Euteleostomi</taxon>
        <taxon>Actinopterygii</taxon>
        <taxon>Chondrostei</taxon>
        <taxon>Acipenseriformes</taxon>
        <taxon>Acipenseridae</taxon>
        <taxon>Acipenser</taxon>
    </lineage>
</organism>
<feature type="domain" description="C-type lectin" evidence="3">
    <location>
        <begin position="437"/>
        <end position="556"/>
    </location>
</feature>
<dbReference type="InterPro" id="IPR001304">
    <property type="entry name" value="C-type_lectin-like"/>
</dbReference>
<feature type="region of interest" description="Disordered" evidence="2">
    <location>
        <begin position="1"/>
        <end position="20"/>
    </location>
</feature>
<dbReference type="PROSITE" id="PS00615">
    <property type="entry name" value="C_TYPE_LECTIN_1"/>
    <property type="match status" value="1"/>
</dbReference>
<dbReference type="Gene3D" id="3.10.100.10">
    <property type="entry name" value="Mannose-Binding Protein A, subunit A"/>
    <property type="match status" value="1"/>
</dbReference>
<keyword evidence="5" id="KW-1185">Reference proteome</keyword>
<comment type="caution">
    <text evidence="4">The sequence shown here is derived from an EMBL/GenBank/DDBJ whole genome shotgun (WGS) entry which is preliminary data.</text>
</comment>
<dbReference type="Pfam" id="PF17517">
    <property type="entry name" value="IgGFc_binding"/>
    <property type="match status" value="1"/>
</dbReference>
<evidence type="ECO:0000256" key="1">
    <source>
        <dbReference type="ARBA" id="ARBA00023157"/>
    </source>
</evidence>
<dbReference type="PANTHER" id="PTHR46534">
    <property type="entry name" value="IGGFC_BINDING DOMAIN-CONTAINING PROTEIN"/>
    <property type="match status" value="1"/>
</dbReference>
<proteinExistence type="predicted"/>
<keyword evidence="1" id="KW-1015">Disulfide bond</keyword>
<gene>
    <name evidence="4" type="ORF">EOD39_10372</name>
</gene>
<dbReference type="InterPro" id="IPR035234">
    <property type="entry name" value="IgGFc-bd_N"/>
</dbReference>
<dbReference type="CDD" id="cd00037">
    <property type="entry name" value="CLECT"/>
    <property type="match status" value="1"/>
</dbReference>
<dbReference type="AlphaFoldDB" id="A0A662YV95"/>
<reference evidence="4 5" key="1">
    <citation type="submission" date="2019-01" db="EMBL/GenBank/DDBJ databases">
        <title>Draft Genome and Complete Hox-Cluster Characterization of the Sterlet Sturgeon (Acipenser ruthenus).</title>
        <authorList>
            <person name="Wei Q."/>
        </authorList>
    </citation>
    <scope>NUCLEOTIDE SEQUENCE [LARGE SCALE GENOMIC DNA]</scope>
    <source>
        <strain evidence="4">WHYD16114868_AA</strain>
        <tissue evidence="4">Blood</tissue>
    </source>
</reference>
<dbReference type="PROSITE" id="PS50041">
    <property type="entry name" value="C_TYPE_LECTIN_2"/>
    <property type="match status" value="1"/>
</dbReference>
<evidence type="ECO:0000313" key="4">
    <source>
        <dbReference type="EMBL" id="RXN00046.1"/>
    </source>
</evidence>
<feature type="compositionally biased region" description="Polar residues" evidence="2">
    <location>
        <begin position="1"/>
        <end position="10"/>
    </location>
</feature>
<evidence type="ECO:0000259" key="3">
    <source>
        <dbReference type="PROSITE" id="PS50041"/>
    </source>
</evidence>
<sequence length="558" mass="62617">MVPQYNNISKQQKRRTDSSCSDIEESATFLQGFSTPYSAGQEFTTTFMTNRLNSLGYQNDTLGLIISAFQPNTSVSVKVLSTGFKTELFLQKEEKASVQLQPSSEKLGTQTPFSTVIIRSNKAISVLSYTNNSRFIETSVLYPVQNQGNKYYVFTQSSQNDLFSEFVIVNTNQTNEVSVSTNVPATTNGSVHGDGDIKVVLSAYESLHIQSDETFNRAQVTTQKPVALLYGRRCTTFQLAKCQQSFEQLPSITAWGKDFIVPPVLDGDGFGYVHVVTDEQQNTVYINDGSNKIIDNDLKLDFNTFSALSIRAKYKVMVMFVCTGLHSGQSFKPFNLNIIPVHLFASSYLVYKVPHYNNRLLLVAESSQTDGVLLDDNALPLSVVWKKVADSNYSWADVPLGSESEHSVIRHKSARIGVYSYGILPEHGSYGYPAMNFEAYSELILVREKKTWMGAHKHCQSMQAELVSITSLSMQQKVVDLLGNVTEQGVWIGMRISLMSGEWYWLSNEPMEYSNWGEGEPSNPFEELCGTIVPKSQQNFPWNDECCYTNMPFICHKM</sequence>
<evidence type="ECO:0000313" key="5">
    <source>
        <dbReference type="Proteomes" id="UP000289886"/>
    </source>
</evidence>
<dbReference type="SUPFAM" id="SSF56436">
    <property type="entry name" value="C-type lectin-like"/>
    <property type="match status" value="1"/>
</dbReference>
<dbReference type="InterPro" id="IPR016186">
    <property type="entry name" value="C-type_lectin-like/link_sf"/>
</dbReference>
<dbReference type="PANTHER" id="PTHR46534:SF2">
    <property type="entry name" value="VWFD DOMAIN-CONTAINING PROTEIN"/>
    <property type="match status" value="1"/>
</dbReference>
<dbReference type="SMART" id="SM00034">
    <property type="entry name" value="CLECT"/>
    <property type="match status" value="1"/>
</dbReference>
<dbReference type="InterPro" id="IPR018378">
    <property type="entry name" value="C-type_lectin_CS"/>
</dbReference>
<accession>A0A662YV95</accession>